<evidence type="ECO:0000256" key="1">
    <source>
        <dbReference type="SAM" id="MobiDB-lite"/>
    </source>
</evidence>
<protein>
    <submittedName>
        <fullName evidence="2">Uncharacterized protein</fullName>
    </submittedName>
</protein>
<feature type="compositionally biased region" description="Acidic residues" evidence="1">
    <location>
        <begin position="104"/>
        <end position="148"/>
    </location>
</feature>
<dbReference type="EMBL" id="JWZT01004836">
    <property type="protein sequence ID" value="KII62957.1"/>
    <property type="molecule type" value="Genomic_DNA"/>
</dbReference>
<accession>A0A0C2J1H6</accession>
<dbReference type="Proteomes" id="UP000031668">
    <property type="component" value="Unassembled WGS sequence"/>
</dbReference>
<comment type="caution">
    <text evidence="2">The sequence shown here is derived from an EMBL/GenBank/DDBJ whole genome shotgun (WGS) entry which is preliminary data.</text>
</comment>
<feature type="region of interest" description="Disordered" evidence="1">
    <location>
        <begin position="77"/>
        <end position="148"/>
    </location>
</feature>
<feature type="compositionally biased region" description="Acidic residues" evidence="1">
    <location>
        <begin position="77"/>
        <end position="93"/>
    </location>
</feature>
<dbReference type="AlphaFoldDB" id="A0A0C2J1H6"/>
<sequence>MLPSKNILECRIFLTICDILHKTDPEDLDRAYTFVRCIKTCINGFEITYGGEIEGQYRFFASLVKDFRKFIEVVMGEEESKAEDEYENGDEEKEYDKCENGANDGDEYVDADIEYDEEGNIDEGNDEDGDEESEYDVDENDDDDEDDDGLAISITCIVTRLAVKFFEAYINSTVV</sequence>
<name>A0A0C2J1H6_THEKT</name>
<keyword evidence="3" id="KW-1185">Reference proteome</keyword>
<organism evidence="2 3">
    <name type="scientific">Thelohanellus kitauei</name>
    <name type="common">Myxosporean</name>
    <dbReference type="NCBI Taxonomy" id="669202"/>
    <lineage>
        <taxon>Eukaryota</taxon>
        <taxon>Metazoa</taxon>
        <taxon>Cnidaria</taxon>
        <taxon>Myxozoa</taxon>
        <taxon>Myxosporea</taxon>
        <taxon>Bivalvulida</taxon>
        <taxon>Platysporina</taxon>
        <taxon>Myxobolidae</taxon>
        <taxon>Thelohanellus</taxon>
    </lineage>
</organism>
<dbReference type="OMA" id="CENGAND"/>
<reference evidence="2 3" key="1">
    <citation type="journal article" date="2014" name="Genome Biol. Evol.">
        <title>The genome of the myxosporean Thelohanellus kitauei shows adaptations to nutrient acquisition within its fish host.</title>
        <authorList>
            <person name="Yang Y."/>
            <person name="Xiong J."/>
            <person name="Zhou Z."/>
            <person name="Huo F."/>
            <person name="Miao W."/>
            <person name="Ran C."/>
            <person name="Liu Y."/>
            <person name="Zhang J."/>
            <person name="Feng J."/>
            <person name="Wang M."/>
            <person name="Wang M."/>
            <person name="Wang L."/>
            <person name="Yao B."/>
        </authorList>
    </citation>
    <scope>NUCLEOTIDE SEQUENCE [LARGE SCALE GENOMIC DNA]</scope>
    <source>
        <strain evidence="2">Wuqing</strain>
    </source>
</reference>
<evidence type="ECO:0000313" key="3">
    <source>
        <dbReference type="Proteomes" id="UP000031668"/>
    </source>
</evidence>
<evidence type="ECO:0000313" key="2">
    <source>
        <dbReference type="EMBL" id="KII62957.1"/>
    </source>
</evidence>
<gene>
    <name evidence="2" type="ORF">RF11_12162</name>
</gene>
<proteinExistence type="predicted"/>